<dbReference type="Pfam" id="PF00535">
    <property type="entry name" value="Glycos_transf_2"/>
    <property type="match status" value="1"/>
</dbReference>
<dbReference type="GO" id="GO:0016758">
    <property type="term" value="F:hexosyltransferase activity"/>
    <property type="evidence" value="ECO:0007669"/>
    <property type="project" value="UniProtKB-ARBA"/>
</dbReference>
<dbReference type="STRING" id="1173020.Cha6605_5945"/>
<protein>
    <submittedName>
        <fullName evidence="2">Glycosyl transferase</fullName>
    </submittedName>
</protein>
<accession>K9UQT1</accession>
<evidence type="ECO:0000313" key="2">
    <source>
        <dbReference type="EMBL" id="AFY96791.1"/>
    </source>
</evidence>
<dbReference type="PATRIC" id="fig|1173020.3.peg.6844"/>
<evidence type="ECO:0000313" key="3">
    <source>
        <dbReference type="Proteomes" id="UP000010366"/>
    </source>
</evidence>
<dbReference type="PANTHER" id="PTHR22916:SF3">
    <property type="entry name" value="UDP-GLCNAC:BETAGAL BETA-1,3-N-ACETYLGLUCOSAMINYLTRANSFERASE-LIKE PROTEIN 1"/>
    <property type="match status" value="1"/>
</dbReference>
<organism evidence="2 3">
    <name type="scientific">Chamaesiphon minutus (strain ATCC 27169 / PCC 6605)</name>
    <dbReference type="NCBI Taxonomy" id="1173020"/>
    <lineage>
        <taxon>Bacteria</taxon>
        <taxon>Bacillati</taxon>
        <taxon>Cyanobacteriota</taxon>
        <taxon>Cyanophyceae</taxon>
        <taxon>Gomontiellales</taxon>
        <taxon>Chamaesiphonaceae</taxon>
        <taxon>Chamaesiphon</taxon>
    </lineage>
</organism>
<dbReference type="PANTHER" id="PTHR22916">
    <property type="entry name" value="GLYCOSYLTRANSFERASE"/>
    <property type="match status" value="1"/>
</dbReference>
<dbReference type="Proteomes" id="UP000010366">
    <property type="component" value="Chromosome"/>
</dbReference>
<feature type="domain" description="Glycosyltransferase 2-like" evidence="1">
    <location>
        <begin position="7"/>
        <end position="179"/>
    </location>
</feature>
<evidence type="ECO:0000259" key="1">
    <source>
        <dbReference type="Pfam" id="PF00535"/>
    </source>
</evidence>
<reference evidence="2 3" key="1">
    <citation type="submission" date="2012-05" db="EMBL/GenBank/DDBJ databases">
        <title>Finished chromosome of genome of Chamaesiphon sp. PCC 6605.</title>
        <authorList>
            <consortium name="US DOE Joint Genome Institute"/>
            <person name="Gugger M."/>
            <person name="Coursin T."/>
            <person name="Rippka R."/>
            <person name="Tandeau De Marsac N."/>
            <person name="Huntemann M."/>
            <person name="Wei C.-L."/>
            <person name="Han J."/>
            <person name="Detter J.C."/>
            <person name="Han C."/>
            <person name="Tapia R."/>
            <person name="Chen A."/>
            <person name="Kyrpides N."/>
            <person name="Mavromatis K."/>
            <person name="Markowitz V."/>
            <person name="Szeto E."/>
            <person name="Ivanova N."/>
            <person name="Pagani I."/>
            <person name="Pati A."/>
            <person name="Goodwin L."/>
            <person name="Nordberg H.P."/>
            <person name="Cantor M.N."/>
            <person name="Hua S.X."/>
            <person name="Woyke T."/>
            <person name="Kerfeld C.A."/>
        </authorList>
    </citation>
    <scope>NUCLEOTIDE SEQUENCE [LARGE SCALE GENOMIC DNA]</scope>
    <source>
        <strain evidence="3">ATCC 27169 / PCC 6605</strain>
    </source>
</reference>
<keyword evidence="2" id="KW-0808">Transferase</keyword>
<dbReference type="InterPro" id="IPR029044">
    <property type="entry name" value="Nucleotide-diphossugar_trans"/>
</dbReference>
<keyword evidence="3" id="KW-1185">Reference proteome</keyword>
<dbReference type="eggNOG" id="COG1216">
    <property type="taxonomic scope" value="Bacteria"/>
</dbReference>
<dbReference type="KEGG" id="cmp:Cha6605_5945"/>
<dbReference type="AlphaFoldDB" id="K9UQT1"/>
<dbReference type="Gene3D" id="3.90.550.10">
    <property type="entry name" value="Spore Coat Polysaccharide Biosynthesis Protein SpsA, Chain A"/>
    <property type="match status" value="1"/>
</dbReference>
<dbReference type="InterPro" id="IPR001173">
    <property type="entry name" value="Glyco_trans_2-like"/>
</dbReference>
<dbReference type="RefSeq" id="WP_015162866.1">
    <property type="nucleotide sequence ID" value="NC_019697.1"/>
</dbReference>
<gene>
    <name evidence="2" type="ORF">Cha6605_5945</name>
</gene>
<proteinExistence type="predicted"/>
<dbReference type="EMBL" id="CP003600">
    <property type="protein sequence ID" value="AFY96791.1"/>
    <property type="molecule type" value="Genomic_DNA"/>
</dbReference>
<name>K9UQT1_CHAP6</name>
<dbReference type="HOGENOM" id="CLU_025996_0_7_3"/>
<dbReference type="SUPFAM" id="SSF53448">
    <property type="entry name" value="Nucleotide-diphospho-sugar transferases"/>
    <property type="match status" value="1"/>
</dbReference>
<sequence>MNQPLVSILINNYNYGSYLNAAIDSSLNQTYLNTEIIVVDDGSTDSSQEIIRSYGDKIKPVFKPNGGQASAFNAGFVKSSGNIICFLDSDDIFLPTKVEEVIRVFAKFNDIDWVFHPLFSMQTDELKKDILNPLFECKSQLLTIEEIDFRDSMRAGELPRFVPQTSAFSFSRKILKQIFPIPEDRKTYLGDTYLAMACVSQSKGCVIDKKISIYRLHGDNAYSNKEIIKSRETFMKLHLVTGYWLRTNFSDLSRYTNKFFSKGLACFWLSKNPHARYKEFIKNYFAYLSTLEKILVIMLSAYYFQKTLLRKSLP</sequence>
<dbReference type="OrthoDB" id="450387at2"/>